<reference evidence="1" key="1">
    <citation type="submission" date="2018-05" db="EMBL/GenBank/DDBJ databases">
        <title>Draft genome of Mucuna pruriens seed.</title>
        <authorList>
            <person name="Nnadi N.E."/>
            <person name="Vos R."/>
            <person name="Hasami M.H."/>
            <person name="Devisetty U.K."/>
            <person name="Aguiy J.C."/>
        </authorList>
    </citation>
    <scope>NUCLEOTIDE SEQUENCE [LARGE SCALE GENOMIC DNA]</scope>
    <source>
        <strain evidence="1">JCA_2017</strain>
    </source>
</reference>
<evidence type="ECO:0000313" key="1">
    <source>
        <dbReference type="EMBL" id="RDX68805.1"/>
    </source>
</evidence>
<organism evidence="1 2">
    <name type="scientific">Mucuna pruriens</name>
    <name type="common">Velvet bean</name>
    <name type="synonym">Dolichos pruriens</name>
    <dbReference type="NCBI Taxonomy" id="157652"/>
    <lineage>
        <taxon>Eukaryota</taxon>
        <taxon>Viridiplantae</taxon>
        <taxon>Streptophyta</taxon>
        <taxon>Embryophyta</taxon>
        <taxon>Tracheophyta</taxon>
        <taxon>Spermatophyta</taxon>
        <taxon>Magnoliopsida</taxon>
        <taxon>eudicotyledons</taxon>
        <taxon>Gunneridae</taxon>
        <taxon>Pentapetalae</taxon>
        <taxon>rosids</taxon>
        <taxon>fabids</taxon>
        <taxon>Fabales</taxon>
        <taxon>Fabaceae</taxon>
        <taxon>Papilionoideae</taxon>
        <taxon>50 kb inversion clade</taxon>
        <taxon>NPAAA clade</taxon>
        <taxon>indigoferoid/millettioid clade</taxon>
        <taxon>Phaseoleae</taxon>
        <taxon>Mucuna</taxon>
    </lineage>
</organism>
<evidence type="ECO:0000313" key="2">
    <source>
        <dbReference type="Proteomes" id="UP000257109"/>
    </source>
</evidence>
<accession>A0A371ERX2</accession>
<dbReference type="OrthoDB" id="1436736at2759"/>
<dbReference type="EMBL" id="QJKJ01012381">
    <property type="protein sequence ID" value="RDX68805.1"/>
    <property type="molecule type" value="Genomic_DNA"/>
</dbReference>
<dbReference type="STRING" id="157652.A0A371ERX2"/>
<sequence length="123" mass="13656">MYDYHTGTIGHTTERCWGLKHKVQDLMDARLLSFENSPNTGSNSLPNHEGRLGGFASTTIQLLGIVGVMTEVTWHKYYMASSRELVCIVSIQKSPILHLFDEPIVGASTNRGFGQEKDTGDNE</sequence>
<keyword evidence="2" id="KW-1185">Reference proteome</keyword>
<dbReference type="Proteomes" id="UP000257109">
    <property type="component" value="Unassembled WGS sequence"/>
</dbReference>
<gene>
    <name evidence="1" type="primary">ABCC5</name>
    <name evidence="1" type="ORF">CR513_52169</name>
</gene>
<comment type="caution">
    <text evidence="1">The sequence shown here is derived from an EMBL/GenBank/DDBJ whole genome shotgun (WGS) entry which is preliminary data.</text>
</comment>
<name>A0A371ERX2_MUCPR</name>
<proteinExistence type="predicted"/>
<feature type="non-terminal residue" evidence="1">
    <location>
        <position position="1"/>
    </location>
</feature>
<protein>
    <submittedName>
        <fullName evidence="1">ABC transporter C family member 5</fullName>
    </submittedName>
</protein>
<dbReference type="AlphaFoldDB" id="A0A371ERX2"/>